<accession>A0A368JKN6</accession>
<dbReference type="InterPro" id="IPR014284">
    <property type="entry name" value="RNA_pol_sigma-70_dom"/>
</dbReference>
<dbReference type="Gene3D" id="1.10.10.10">
    <property type="entry name" value="Winged helix-like DNA-binding domain superfamily/Winged helix DNA-binding domain"/>
    <property type="match status" value="1"/>
</dbReference>
<comment type="similarity">
    <text evidence="1">Belongs to the sigma-70 factor family. ECF subfamily.</text>
</comment>
<evidence type="ECO:0000313" key="9">
    <source>
        <dbReference type="EMBL" id="RCR67855.1"/>
    </source>
</evidence>
<dbReference type="CDD" id="cd06171">
    <property type="entry name" value="Sigma70_r4"/>
    <property type="match status" value="1"/>
</dbReference>
<reference evidence="9 10" key="1">
    <citation type="submission" date="2018-07" db="EMBL/GenBank/DDBJ databases">
        <title>Genome analysis of Larkinella rosea.</title>
        <authorList>
            <person name="Zhou Z."/>
            <person name="Wang G."/>
        </authorList>
    </citation>
    <scope>NUCLEOTIDE SEQUENCE [LARGE SCALE GENOMIC DNA]</scope>
    <source>
        <strain evidence="10">zzj9</strain>
    </source>
</reference>
<evidence type="ECO:0000259" key="7">
    <source>
        <dbReference type="Pfam" id="PF04542"/>
    </source>
</evidence>
<keyword evidence="10" id="KW-1185">Reference proteome</keyword>
<evidence type="ECO:0000256" key="2">
    <source>
        <dbReference type="ARBA" id="ARBA00023015"/>
    </source>
</evidence>
<dbReference type="InterPro" id="IPR036388">
    <property type="entry name" value="WH-like_DNA-bd_sf"/>
</dbReference>
<dbReference type="Pfam" id="PF08281">
    <property type="entry name" value="Sigma70_r4_2"/>
    <property type="match status" value="1"/>
</dbReference>
<dbReference type="InterPro" id="IPR013325">
    <property type="entry name" value="RNA_pol_sigma_r2"/>
</dbReference>
<keyword evidence="6" id="KW-1133">Transmembrane helix</keyword>
<evidence type="ECO:0000256" key="4">
    <source>
        <dbReference type="ARBA" id="ARBA00023125"/>
    </source>
</evidence>
<dbReference type="Proteomes" id="UP000253383">
    <property type="component" value="Unassembled WGS sequence"/>
</dbReference>
<evidence type="ECO:0000256" key="1">
    <source>
        <dbReference type="ARBA" id="ARBA00010641"/>
    </source>
</evidence>
<dbReference type="GO" id="GO:0006352">
    <property type="term" value="P:DNA-templated transcription initiation"/>
    <property type="evidence" value="ECO:0007669"/>
    <property type="project" value="InterPro"/>
</dbReference>
<keyword evidence="6" id="KW-0812">Transmembrane</keyword>
<keyword evidence="2" id="KW-0805">Transcription regulation</keyword>
<evidence type="ECO:0000313" key="10">
    <source>
        <dbReference type="Proteomes" id="UP000253383"/>
    </source>
</evidence>
<organism evidence="9 10">
    <name type="scientific">Larkinella punicea</name>
    <dbReference type="NCBI Taxonomy" id="2315727"/>
    <lineage>
        <taxon>Bacteria</taxon>
        <taxon>Pseudomonadati</taxon>
        <taxon>Bacteroidota</taxon>
        <taxon>Cytophagia</taxon>
        <taxon>Cytophagales</taxon>
        <taxon>Spirosomataceae</taxon>
        <taxon>Larkinella</taxon>
    </lineage>
</organism>
<dbReference type="OrthoDB" id="1027298at2"/>
<dbReference type="SUPFAM" id="SSF88946">
    <property type="entry name" value="Sigma2 domain of RNA polymerase sigma factors"/>
    <property type="match status" value="1"/>
</dbReference>
<evidence type="ECO:0000256" key="3">
    <source>
        <dbReference type="ARBA" id="ARBA00023082"/>
    </source>
</evidence>
<sequence>MIASLEVKRMTDEELVRLYVDNQSNRYFEHLYSRYSDKVYRKCLMFTKDPVKAEDFTHDIFLRLIMRLSSFKEQSRFSTWLFSITYNYCTDQMRNNRKKAEVPVDDDMDWLDDNADEDLIEMEAGRLKSSLAYLTMEEQSLLLMKYQDEVSIKEIADIHNLSESAVKMRLKRAKEKLKKRYLETLIFLTLLVAKFVAWTKFDK</sequence>
<dbReference type="EMBL" id="QOWE01000016">
    <property type="protein sequence ID" value="RCR67855.1"/>
    <property type="molecule type" value="Genomic_DNA"/>
</dbReference>
<protein>
    <submittedName>
        <fullName evidence="9">Sigma-70 family RNA polymerase sigma factor</fullName>
    </submittedName>
</protein>
<keyword evidence="4" id="KW-0238">DNA-binding</keyword>
<feature type="transmembrane region" description="Helical" evidence="6">
    <location>
        <begin position="181"/>
        <end position="201"/>
    </location>
</feature>
<dbReference type="Gene3D" id="1.10.1740.10">
    <property type="match status" value="1"/>
</dbReference>
<dbReference type="InterPro" id="IPR039425">
    <property type="entry name" value="RNA_pol_sigma-70-like"/>
</dbReference>
<comment type="caution">
    <text evidence="9">The sequence shown here is derived from an EMBL/GenBank/DDBJ whole genome shotgun (WGS) entry which is preliminary data.</text>
</comment>
<name>A0A368JKN6_9BACT</name>
<feature type="domain" description="RNA polymerase sigma factor 70 region 4 type 2" evidence="8">
    <location>
        <begin position="127"/>
        <end position="177"/>
    </location>
</feature>
<keyword evidence="5" id="KW-0804">Transcription</keyword>
<evidence type="ECO:0000256" key="6">
    <source>
        <dbReference type="SAM" id="Phobius"/>
    </source>
</evidence>
<dbReference type="GO" id="GO:0016987">
    <property type="term" value="F:sigma factor activity"/>
    <property type="evidence" value="ECO:0007669"/>
    <property type="project" value="UniProtKB-KW"/>
</dbReference>
<keyword evidence="3" id="KW-0731">Sigma factor</keyword>
<dbReference type="InterPro" id="IPR013324">
    <property type="entry name" value="RNA_pol_sigma_r3/r4-like"/>
</dbReference>
<dbReference type="InterPro" id="IPR007627">
    <property type="entry name" value="RNA_pol_sigma70_r2"/>
</dbReference>
<evidence type="ECO:0000256" key="5">
    <source>
        <dbReference type="ARBA" id="ARBA00023163"/>
    </source>
</evidence>
<dbReference type="SUPFAM" id="SSF88659">
    <property type="entry name" value="Sigma3 and sigma4 domains of RNA polymerase sigma factors"/>
    <property type="match status" value="1"/>
</dbReference>
<dbReference type="InterPro" id="IPR013249">
    <property type="entry name" value="RNA_pol_sigma70_r4_t2"/>
</dbReference>
<dbReference type="GO" id="GO:0003677">
    <property type="term" value="F:DNA binding"/>
    <property type="evidence" value="ECO:0007669"/>
    <property type="project" value="UniProtKB-KW"/>
</dbReference>
<dbReference type="PANTHER" id="PTHR43133:SF8">
    <property type="entry name" value="RNA POLYMERASE SIGMA FACTOR HI_1459-RELATED"/>
    <property type="match status" value="1"/>
</dbReference>
<dbReference type="RefSeq" id="WP_114407660.1">
    <property type="nucleotide sequence ID" value="NZ_QOWE01000016.1"/>
</dbReference>
<gene>
    <name evidence="9" type="ORF">DUE52_19195</name>
</gene>
<feature type="domain" description="RNA polymerase sigma-70 region 2" evidence="7">
    <location>
        <begin position="31"/>
        <end position="98"/>
    </location>
</feature>
<dbReference type="AlphaFoldDB" id="A0A368JKN6"/>
<dbReference type="PANTHER" id="PTHR43133">
    <property type="entry name" value="RNA POLYMERASE ECF-TYPE SIGMA FACTO"/>
    <property type="match status" value="1"/>
</dbReference>
<keyword evidence="6" id="KW-0472">Membrane</keyword>
<proteinExistence type="inferred from homology"/>
<dbReference type="NCBIfam" id="TIGR02937">
    <property type="entry name" value="sigma70-ECF"/>
    <property type="match status" value="1"/>
</dbReference>
<evidence type="ECO:0000259" key="8">
    <source>
        <dbReference type="Pfam" id="PF08281"/>
    </source>
</evidence>
<dbReference type="Pfam" id="PF04542">
    <property type="entry name" value="Sigma70_r2"/>
    <property type="match status" value="1"/>
</dbReference>